<keyword evidence="2" id="KW-1185">Reference proteome</keyword>
<protein>
    <submittedName>
        <fullName evidence="1">Uncharacterized protein</fullName>
    </submittedName>
</protein>
<gene>
    <name evidence="1" type="ORF">L1987_24185</name>
</gene>
<sequence length="454" mass="50690">MDLRDKSSRYKPPDLKNLSQKLLVSNKFLPAKGSISKTIMHAKAIGSEMRLLDSGMKGSRKSGSGSKKDGNGLVEANQKVHGSSHDPEMELGPSKTPLKNSDGPAESTRHVGPILEPYCKVQTYQCGNPSISDKLHSSQRRFVLHAQLLAKSMAPIVILHPLARLMSNSSYEPMPTDFKLVNVEIEAETMKLDSENKYDRTREYSRSVEEEYSRSVFETNSVENIPGGYEEMEVVEISSGIIRVKISLESLMILVNPSLLMNLVKVNAINLRRSILGQGFVKCNSVNIADNVVIPIKDLSDTLDDNAIIVENYQSHFNQLFQNYEPPSSNDPIPPPEPMIKTDYDKPGLSSLFENDDQFREFHSYGSKLLQANSEGHLRVFTIDSSNLNALATRLKVLNDIKNCTIDESLDSPPKESSAEKKSKAIRKEKYEVKGILGQDERKTFKVIDSKNKS</sequence>
<reference evidence="2" key="1">
    <citation type="journal article" date="2022" name="Mol. Ecol. Resour.">
        <title>The genomes of chicory, endive, great burdock and yacon provide insights into Asteraceae palaeo-polyploidization history and plant inulin production.</title>
        <authorList>
            <person name="Fan W."/>
            <person name="Wang S."/>
            <person name="Wang H."/>
            <person name="Wang A."/>
            <person name="Jiang F."/>
            <person name="Liu H."/>
            <person name="Zhao H."/>
            <person name="Xu D."/>
            <person name="Zhang Y."/>
        </authorList>
    </citation>
    <scope>NUCLEOTIDE SEQUENCE [LARGE SCALE GENOMIC DNA]</scope>
    <source>
        <strain evidence="2">cv. Yunnan</strain>
    </source>
</reference>
<name>A0ACB9IKB7_9ASTR</name>
<comment type="caution">
    <text evidence="1">The sequence shown here is derived from an EMBL/GenBank/DDBJ whole genome shotgun (WGS) entry which is preliminary data.</text>
</comment>
<accession>A0ACB9IKB7</accession>
<evidence type="ECO:0000313" key="2">
    <source>
        <dbReference type="Proteomes" id="UP001056120"/>
    </source>
</evidence>
<dbReference type="Proteomes" id="UP001056120">
    <property type="component" value="Linkage Group LG08"/>
</dbReference>
<proteinExistence type="predicted"/>
<organism evidence="1 2">
    <name type="scientific">Smallanthus sonchifolius</name>
    <dbReference type="NCBI Taxonomy" id="185202"/>
    <lineage>
        <taxon>Eukaryota</taxon>
        <taxon>Viridiplantae</taxon>
        <taxon>Streptophyta</taxon>
        <taxon>Embryophyta</taxon>
        <taxon>Tracheophyta</taxon>
        <taxon>Spermatophyta</taxon>
        <taxon>Magnoliopsida</taxon>
        <taxon>eudicotyledons</taxon>
        <taxon>Gunneridae</taxon>
        <taxon>Pentapetalae</taxon>
        <taxon>asterids</taxon>
        <taxon>campanulids</taxon>
        <taxon>Asterales</taxon>
        <taxon>Asteraceae</taxon>
        <taxon>Asteroideae</taxon>
        <taxon>Heliantheae alliance</taxon>
        <taxon>Millerieae</taxon>
        <taxon>Smallanthus</taxon>
    </lineage>
</organism>
<evidence type="ECO:0000313" key="1">
    <source>
        <dbReference type="EMBL" id="KAI3808236.1"/>
    </source>
</evidence>
<reference evidence="1 2" key="2">
    <citation type="journal article" date="2022" name="Mol. Ecol. Resour.">
        <title>The genomes of chicory, endive, great burdock and yacon provide insights into Asteraceae paleo-polyploidization history and plant inulin production.</title>
        <authorList>
            <person name="Fan W."/>
            <person name="Wang S."/>
            <person name="Wang H."/>
            <person name="Wang A."/>
            <person name="Jiang F."/>
            <person name="Liu H."/>
            <person name="Zhao H."/>
            <person name="Xu D."/>
            <person name="Zhang Y."/>
        </authorList>
    </citation>
    <scope>NUCLEOTIDE SEQUENCE [LARGE SCALE GENOMIC DNA]</scope>
    <source>
        <strain evidence="2">cv. Yunnan</strain>
        <tissue evidence="1">Leaves</tissue>
    </source>
</reference>
<dbReference type="EMBL" id="CM042025">
    <property type="protein sequence ID" value="KAI3808236.1"/>
    <property type="molecule type" value="Genomic_DNA"/>
</dbReference>